<evidence type="ECO:0000256" key="1">
    <source>
        <dbReference type="ARBA" id="ARBA00004123"/>
    </source>
</evidence>
<keyword evidence="10" id="KW-0418">Kinase</keyword>
<name>A0A8H4Q0Q0_9HYPO</name>
<keyword evidence="4" id="KW-0963">Cytoplasm</keyword>
<gene>
    <name evidence="10" type="ORF">GQ602_007087</name>
</gene>
<reference evidence="10 11" key="1">
    <citation type="journal article" date="2020" name="G3 (Bethesda)">
        <title>Genetic Underpinnings of Host Manipulation by Ophiocordyceps as Revealed by Comparative Transcriptomics.</title>
        <authorList>
            <person name="Will I."/>
            <person name="Das B."/>
            <person name="Trinh T."/>
            <person name="Brachmann A."/>
            <person name="Ohm R.A."/>
            <person name="de Bekker C."/>
        </authorList>
    </citation>
    <scope>NUCLEOTIDE SEQUENCE [LARGE SCALE GENOMIC DNA]</scope>
    <source>
        <strain evidence="10 11">EC05</strain>
    </source>
</reference>
<comment type="subcellular location">
    <subcellularLocation>
        <location evidence="2">Cytoplasm</location>
    </subcellularLocation>
    <subcellularLocation>
        <location evidence="1">Nucleus</location>
    </subcellularLocation>
</comment>
<dbReference type="GO" id="GO:0005634">
    <property type="term" value="C:nucleus"/>
    <property type="evidence" value="ECO:0007669"/>
    <property type="project" value="UniProtKB-SubCell"/>
</dbReference>
<keyword evidence="7" id="KW-0804">Transcription</keyword>
<dbReference type="EMBL" id="JAACLJ010000009">
    <property type="protein sequence ID" value="KAF4580950.1"/>
    <property type="molecule type" value="Genomic_DNA"/>
</dbReference>
<comment type="similarity">
    <text evidence="3">Belongs to the WHI5/NRM1 family.</text>
</comment>
<dbReference type="GO" id="GO:0016301">
    <property type="term" value="F:kinase activity"/>
    <property type="evidence" value="ECO:0007669"/>
    <property type="project" value="UniProtKB-KW"/>
</dbReference>
<keyword evidence="5" id="KW-0678">Repressor</keyword>
<dbReference type="OrthoDB" id="5345625at2759"/>
<protein>
    <submittedName>
        <fullName evidence="10">Cyclin-dependent kinase</fullName>
    </submittedName>
</protein>
<feature type="compositionally biased region" description="Low complexity" evidence="9">
    <location>
        <begin position="151"/>
        <end position="168"/>
    </location>
</feature>
<evidence type="ECO:0000256" key="4">
    <source>
        <dbReference type="ARBA" id="ARBA00022490"/>
    </source>
</evidence>
<evidence type="ECO:0000256" key="3">
    <source>
        <dbReference type="ARBA" id="ARBA00006922"/>
    </source>
</evidence>
<evidence type="ECO:0000313" key="11">
    <source>
        <dbReference type="Proteomes" id="UP000562929"/>
    </source>
</evidence>
<dbReference type="Pfam" id="PF08528">
    <property type="entry name" value="Whi5"/>
    <property type="match status" value="1"/>
</dbReference>
<evidence type="ECO:0000256" key="8">
    <source>
        <dbReference type="ARBA" id="ARBA00023242"/>
    </source>
</evidence>
<feature type="region of interest" description="Disordered" evidence="9">
    <location>
        <begin position="1"/>
        <end position="172"/>
    </location>
</feature>
<keyword evidence="6" id="KW-0805">Transcription regulation</keyword>
<dbReference type="InterPro" id="IPR013734">
    <property type="entry name" value="TF_Nrm1/Whi5"/>
</dbReference>
<evidence type="ECO:0000256" key="6">
    <source>
        <dbReference type="ARBA" id="ARBA00023015"/>
    </source>
</evidence>
<feature type="compositionally biased region" description="Polar residues" evidence="9">
    <location>
        <begin position="18"/>
        <end position="41"/>
    </location>
</feature>
<evidence type="ECO:0000313" key="10">
    <source>
        <dbReference type="EMBL" id="KAF4580950.1"/>
    </source>
</evidence>
<sequence length="217" mass="23607">MDSSLRQTLVDSSLPKPNESSIRQTAQATESPTVAQKTTPTPASPLHPSPSGKRTALAPLDVNTRGSKRAIQDEGNQEKSCDDIKRLKTEPEVENQEKHGRGDQQLERQQEDDNSPARSRSSSPEVSSVFDTSVADASWATATTNDPEPEPAVTATTTTAAPTTAAAPRLLTREQAREKIEVLRLRLGLASYKVRTGQMSVPLAELQPRRLSDQSKR</sequence>
<comment type="caution">
    <text evidence="10">The sequence shown here is derived from an EMBL/GenBank/DDBJ whole genome shotgun (WGS) entry which is preliminary data.</text>
</comment>
<evidence type="ECO:0000256" key="7">
    <source>
        <dbReference type="ARBA" id="ARBA00023163"/>
    </source>
</evidence>
<organism evidence="10 11">
    <name type="scientific">Ophiocordyceps camponoti-floridani</name>
    <dbReference type="NCBI Taxonomy" id="2030778"/>
    <lineage>
        <taxon>Eukaryota</taxon>
        <taxon>Fungi</taxon>
        <taxon>Dikarya</taxon>
        <taxon>Ascomycota</taxon>
        <taxon>Pezizomycotina</taxon>
        <taxon>Sordariomycetes</taxon>
        <taxon>Hypocreomycetidae</taxon>
        <taxon>Hypocreales</taxon>
        <taxon>Ophiocordycipitaceae</taxon>
        <taxon>Ophiocordyceps</taxon>
    </lineage>
</organism>
<dbReference type="GO" id="GO:0005737">
    <property type="term" value="C:cytoplasm"/>
    <property type="evidence" value="ECO:0007669"/>
    <property type="project" value="UniProtKB-SubCell"/>
</dbReference>
<dbReference type="AlphaFoldDB" id="A0A8H4Q0Q0"/>
<keyword evidence="10" id="KW-0808">Transferase</keyword>
<accession>A0A8H4Q0Q0</accession>
<evidence type="ECO:0000256" key="2">
    <source>
        <dbReference type="ARBA" id="ARBA00004496"/>
    </source>
</evidence>
<evidence type="ECO:0000256" key="9">
    <source>
        <dbReference type="SAM" id="MobiDB-lite"/>
    </source>
</evidence>
<feature type="compositionally biased region" description="Low complexity" evidence="9">
    <location>
        <begin position="116"/>
        <end position="129"/>
    </location>
</feature>
<dbReference type="Proteomes" id="UP000562929">
    <property type="component" value="Unassembled WGS sequence"/>
</dbReference>
<proteinExistence type="inferred from homology"/>
<keyword evidence="11" id="KW-1185">Reference proteome</keyword>
<feature type="compositionally biased region" description="Basic and acidic residues" evidence="9">
    <location>
        <begin position="70"/>
        <end position="111"/>
    </location>
</feature>
<feature type="compositionally biased region" description="Polar residues" evidence="9">
    <location>
        <begin position="1"/>
        <end position="11"/>
    </location>
</feature>
<evidence type="ECO:0000256" key="5">
    <source>
        <dbReference type="ARBA" id="ARBA00022491"/>
    </source>
</evidence>
<keyword evidence="8" id="KW-0539">Nucleus</keyword>